<sequence length="120" mass="13531">MICFQVIFNTKIYHANFSSSGAVCINILKDGWVSGMTVDKLLVSIRSLMADANPNDPLVPSIAAQFTQDRMKHDTIARKWVEAYAKKYVTSALQHLTISFLYTFISLDTSLTMLFSCRKD</sequence>
<dbReference type="PROSITE" id="PS50127">
    <property type="entry name" value="UBC_2"/>
    <property type="match status" value="1"/>
</dbReference>
<evidence type="ECO:0000259" key="1">
    <source>
        <dbReference type="PROSITE" id="PS50127"/>
    </source>
</evidence>
<dbReference type="SUPFAM" id="SSF54495">
    <property type="entry name" value="UBC-like"/>
    <property type="match status" value="1"/>
</dbReference>
<dbReference type="InterPro" id="IPR000608">
    <property type="entry name" value="UBC"/>
</dbReference>
<dbReference type="Pfam" id="PF00179">
    <property type="entry name" value="UQ_con"/>
    <property type="match status" value="1"/>
</dbReference>
<dbReference type="PANTHER" id="PTHR24068">
    <property type="entry name" value="UBIQUITIN-CONJUGATING ENZYME E2"/>
    <property type="match status" value="1"/>
</dbReference>
<dbReference type="AlphaFoldDB" id="A0AAV7WZD5"/>
<feature type="domain" description="UBC core" evidence="1">
    <location>
        <begin position="1"/>
        <end position="86"/>
    </location>
</feature>
<dbReference type="InterPro" id="IPR016135">
    <property type="entry name" value="UBQ-conjugating_enzyme/RWD"/>
</dbReference>
<comment type="caution">
    <text evidence="2">The sequence shown here is derived from an EMBL/GenBank/DDBJ whole genome shotgun (WGS) entry which is preliminary data.</text>
</comment>
<reference evidence="2" key="1">
    <citation type="submission" date="2022-12" db="EMBL/GenBank/DDBJ databases">
        <title>Chromosome-level genome assembly of the bean flower thrips Megalurothrips usitatus.</title>
        <authorList>
            <person name="Ma L."/>
            <person name="Liu Q."/>
            <person name="Li H."/>
            <person name="Cai W."/>
        </authorList>
    </citation>
    <scope>NUCLEOTIDE SEQUENCE</scope>
    <source>
        <strain evidence="2">Cailab_2022a</strain>
    </source>
</reference>
<evidence type="ECO:0000313" key="2">
    <source>
        <dbReference type="EMBL" id="KAJ1518980.1"/>
    </source>
</evidence>
<dbReference type="EMBL" id="JAPTSV010000800">
    <property type="protein sequence ID" value="KAJ1518980.1"/>
    <property type="molecule type" value="Genomic_DNA"/>
</dbReference>
<keyword evidence="3" id="KW-1185">Reference proteome</keyword>
<dbReference type="SMART" id="SM00212">
    <property type="entry name" value="UBCc"/>
    <property type="match status" value="1"/>
</dbReference>
<dbReference type="Proteomes" id="UP001075354">
    <property type="component" value="Unassembled WGS sequence"/>
</dbReference>
<dbReference type="Gene3D" id="3.10.110.10">
    <property type="entry name" value="Ubiquitin Conjugating Enzyme"/>
    <property type="match status" value="1"/>
</dbReference>
<proteinExistence type="predicted"/>
<evidence type="ECO:0000313" key="3">
    <source>
        <dbReference type="Proteomes" id="UP001075354"/>
    </source>
</evidence>
<organism evidence="2 3">
    <name type="scientific">Megalurothrips usitatus</name>
    <name type="common">bean blossom thrips</name>
    <dbReference type="NCBI Taxonomy" id="439358"/>
    <lineage>
        <taxon>Eukaryota</taxon>
        <taxon>Metazoa</taxon>
        <taxon>Ecdysozoa</taxon>
        <taxon>Arthropoda</taxon>
        <taxon>Hexapoda</taxon>
        <taxon>Insecta</taxon>
        <taxon>Pterygota</taxon>
        <taxon>Neoptera</taxon>
        <taxon>Paraneoptera</taxon>
        <taxon>Thysanoptera</taxon>
        <taxon>Terebrantia</taxon>
        <taxon>Thripoidea</taxon>
        <taxon>Thripidae</taxon>
        <taxon>Megalurothrips</taxon>
    </lineage>
</organism>
<name>A0AAV7WZD5_9NEOP</name>
<accession>A0AAV7WZD5</accession>
<protein>
    <recommendedName>
        <fullName evidence="1">UBC core domain-containing protein</fullName>
    </recommendedName>
</protein>
<gene>
    <name evidence="2" type="ORF">ONE63_011406</name>
</gene>